<dbReference type="EMBL" id="BTGU01000007">
    <property type="protein sequence ID" value="GMN37713.1"/>
    <property type="molecule type" value="Genomic_DNA"/>
</dbReference>
<accession>A0AA87ZKC3</accession>
<keyword evidence="2" id="KW-1185">Reference proteome</keyword>
<comment type="caution">
    <text evidence="1">The sequence shown here is derived from an EMBL/GenBank/DDBJ whole genome shotgun (WGS) entry which is preliminary data.</text>
</comment>
<organism evidence="1 2">
    <name type="scientific">Ficus carica</name>
    <name type="common">Common fig</name>
    <dbReference type="NCBI Taxonomy" id="3494"/>
    <lineage>
        <taxon>Eukaryota</taxon>
        <taxon>Viridiplantae</taxon>
        <taxon>Streptophyta</taxon>
        <taxon>Embryophyta</taxon>
        <taxon>Tracheophyta</taxon>
        <taxon>Spermatophyta</taxon>
        <taxon>Magnoliopsida</taxon>
        <taxon>eudicotyledons</taxon>
        <taxon>Gunneridae</taxon>
        <taxon>Pentapetalae</taxon>
        <taxon>rosids</taxon>
        <taxon>fabids</taxon>
        <taxon>Rosales</taxon>
        <taxon>Moraceae</taxon>
        <taxon>Ficeae</taxon>
        <taxon>Ficus</taxon>
    </lineage>
</organism>
<feature type="non-terminal residue" evidence="1">
    <location>
        <position position="98"/>
    </location>
</feature>
<evidence type="ECO:0000313" key="2">
    <source>
        <dbReference type="Proteomes" id="UP001187192"/>
    </source>
</evidence>
<dbReference type="Proteomes" id="UP001187192">
    <property type="component" value="Unassembled WGS sequence"/>
</dbReference>
<evidence type="ECO:0000313" key="1">
    <source>
        <dbReference type="EMBL" id="GMN37713.1"/>
    </source>
</evidence>
<dbReference type="AlphaFoldDB" id="A0AA87ZKC3"/>
<gene>
    <name evidence="1" type="ORF">TIFTF001_007052</name>
</gene>
<name>A0AA87ZKC3_FICCA</name>
<proteinExistence type="predicted"/>
<sequence length="98" mass="9336">MKENTFSAVLPSTSTITLLVSETLAKDTVGTLFDCQLAPSYSGEDGVGDVGGDCGEAGEDGVVLGGVGVDGDGVEGVDGDGDVGVVLGGVGGGVEGDG</sequence>
<protein>
    <submittedName>
        <fullName evidence="1">Uncharacterized protein</fullName>
    </submittedName>
</protein>
<reference evidence="1" key="1">
    <citation type="submission" date="2023-07" db="EMBL/GenBank/DDBJ databases">
        <title>draft genome sequence of fig (Ficus carica).</title>
        <authorList>
            <person name="Takahashi T."/>
            <person name="Nishimura K."/>
        </authorList>
    </citation>
    <scope>NUCLEOTIDE SEQUENCE</scope>
</reference>